<keyword evidence="1" id="KW-0812">Transmembrane</keyword>
<dbReference type="InterPro" id="IPR017850">
    <property type="entry name" value="Alkaline_phosphatase_core_sf"/>
</dbReference>
<proteinExistence type="predicted"/>
<dbReference type="Proteomes" id="UP000663865">
    <property type="component" value="Unassembled WGS sequence"/>
</dbReference>
<sequence>MLLFRIRKHYHLLYVLVTLNIIFFLIVYHRLILIKPVPFSSVDLSIQSFIQNSYNEQNDQYLSSSSRCYIPRFDPWDSTVAKSIHIKSVYRCPTNKQNLINVINNTQLYINQTVNQTSFSNSITHCVYLKIGRNPEEKYFRDWSYTLSDPILIVNGQTEPIVDTDFVVARCYNDTTKYFNQGTFCGYKCPSKAETNSSSKKSISLNKYSGLLYEYVHPLFRLKKPPLSRSQWHSKPENTWLSNLLPSPSPSSSSSSSNRSPPPSVVMVILDAVSDLQARRALPQTLSYLRSQGLYVFQRHTIVGDGTFANIVPMLFGQKATSFQNPNTNDSRYEFIRTETRVDSKTKKRYQVKKIIHYPGPFDNYPFIVKNFSRLNYTTYFSEEWRDSAFYNLKNGFRQVPTDYYLRPYWLALYETMSYSRYPGNSNPRPCYLNKLLHHLSLNWLEQFLSIHHKTLDYPTFGIMKMNEMSHDYLERLFWIDYDLKSFFENLVQKNLLNNTILIFCGDHGHRQHRIRLTRIGGFEVKLPFYSMLFPKSFDKQFPQAMKNLRDNEKMLTSWWDVYETLANILKMVEQPSIFDPLLVDWKPTTSGISLFHPIPERNCSAAGIPEKYCPCSRSTPLDTALPVIKELTLASINHINNVKLKLHAHLCLPLELKTIIRAEVEKVSITKKVDNQTTNFTHSYTVLFEVSPSGGIFETRLLHHEKTEKIEVNSDILRINLYGETSACIQDKYELRSFCYCISYHQKLKGELSTALMTQSTSNITILNSTITIKN</sequence>
<accession>A0A817WFM6</accession>
<dbReference type="SUPFAM" id="SSF53649">
    <property type="entry name" value="Alkaline phosphatase-like"/>
    <property type="match status" value="1"/>
</dbReference>
<feature type="transmembrane region" description="Helical" evidence="1">
    <location>
        <begin position="12"/>
        <end position="31"/>
    </location>
</feature>
<dbReference type="PANTHER" id="PTHR10974:SF48">
    <property type="entry name" value="SULFATASE DOMAIN-CONTAINING PROTEIN"/>
    <property type="match status" value="1"/>
</dbReference>
<dbReference type="InterPro" id="IPR004245">
    <property type="entry name" value="DUF229"/>
</dbReference>
<keyword evidence="1" id="KW-1133">Transmembrane helix</keyword>
<dbReference type="Gene3D" id="3.40.720.10">
    <property type="entry name" value="Alkaline Phosphatase, subunit A"/>
    <property type="match status" value="1"/>
</dbReference>
<evidence type="ECO:0000313" key="2">
    <source>
        <dbReference type="EMBL" id="CAF3355199.1"/>
    </source>
</evidence>
<dbReference type="Pfam" id="PF02995">
    <property type="entry name" value="DUF229"/>
    <property type="match status" value="1"/>
</dbReference>
<evidence type="ECO:0000313" key="4">
    <source>
        <dbReference type="Proteomes" id="UP000663865"/>
    </source>
</evidence>
<organism evidence="2 4">
    <name type="scientific">Rotaria socialis</name>
    <dbReference type="NCBI Taxonomy" id="392032"/>
    <lineage>
        <taxon>Eukaryota</taxon>
        <taxon>Metazoa</taxon>
        <taxon>Spiralia</taxon>
        <taxon>Gnathifera</taxon>
        <taxon>Rotifera</taxon>
        <taxon>Eurotatoria</taxon>
        <taxon>Bdelloidea</taxon>
        <taxon>Philodinida</taxon>
        <taxon>Philodinidae</taxon>
        <taxon>Rotaria</taxon>
    </lineage>
</organism>
<comment type="caution">
    <text evidence="2">The sequence shown here is derived from an EMBL/GenBank/DDBJ whole genome shotgun (WGS) entry which is preliminary data.</text>
</comment>
<dbReference type="AlphaFoldDB" id="A0A817WFM6"/>
<name>A0A817WFM6_9BILA</name>
<gene>
    <name evidence="2" type="ORF">KIK155_LOCUS3972</name>
    <name evidence="3" type="ORF">TOA249_LOCUS20013</name>
</gene>
<dbReference type="GO" id="GO:0005615">
    <property type="term" value="C:extracellular space"/>
    <property type="evidence" value="ECO:0007669"/>
    <property type="project" value="TreeGrafter"/>
</dbReference>
<dbReference type="EMBL" id="CAJOBS010001605">
    <property type="protein sequence ID" value="CAF4745762.1"/>
    <property type="molecule type" value="Genomic_DNA"/>
</dbReference>
<evidence type="ECO:0000256" key="1">
    <source>
        <dbReference type="SAM" id="Phobius"/>
    </source>
</evidence>
<dbReference type="CDD" id="cd16021">
    <property type="entry name" value="ALP_like"/>
    <property type="match status" value="1"/>
</dbReference>
<protein>
    <submittedName>
        <fullName evidence="2">Uncharacterized protein</fullName>
    </submittedName>
</protein>
<evidence type="ECO:0000313" key="3">
    <source>
        <dbReference type="EMBL" id="CAF4745762.1"/>
    </source>
</evidence>
<reference evidence="2" key="1">
    <citation type="submission" date="2021-02" db="EMBL/GenBank/DDBJ databases">
        <authorList>
            <person name="Nowell W R."/>
        </authorList>
    </citation>
    <scope>NUCLEOTIDE SEQUENCE</scope>
</reference>
<dbReference type="PANTHER" id="PTHR10974">
    <property type="entry name" value="FI08016P-RELATED"/>
    <property type="match status" value="1"/>
</dbReference>
<dbReference type="Proteomes" id="UP000663838">
    <property type="component" value="Unassembled WGS sequence"/>
</dbReference>
<keyword evidence="1" id="KW-0472">Membrane</keyword>
<dbReference type="EMBL" id="CAJNYV010000294">
    <property type="protein sequence ID" value="CAF3355199.1"/>
    <property type="molecule type" value="Genomic_DNA"/>
</dbReference>